<reference evidence="2 3" key="1">
    <citation type="journal article" date="2019" name="Int. J. Syst. Evol. Microbiol.">
        <title>The Global Catalogue of Microorganisms (GCM) 10K type strain sequencing project: providing services to taxonomists for standard genome sequencing and annotation.</title>
        <authorList>
            <consortium name="The Broad Institute Genomics Platform"/>
            <consortium name="The Broad Institute Genome Sequencing Center for Infectious Disease"/>
            <person name="Wu L."/>
            <person name="Ma J."/>
        </authorList>
    </citation>
    <scope>NUCLEOTIDE SEQUENCE [LARGE SCALE GENOMIC DNA]</scope>
    <source>
        <strain evidence="2 3">JCM 14303</strain>
    </source>
</reference>
<evidence type="ECO:0000256" key="1">
    <source>
        <dbReference type="SAM" id="MobiDB-lite"/>
    </source>
</evidence>
<sequence>MGAGAAVEVVAAMAGTARAAAATAVSAEIKRRDIGASLPIGAECDQPTTDRNATDRDTAATNPHQDGENPGVNLRYPRVALRSLPR</sequence>
<comment type="caution">
    <text evidence="2">The sequence shown here is derived from an EMBL/GenBank/DDBJ whole genome shotgun (WGS) entry which is preliminary data.</text>
</comment>
<name>A0ABN2CLW3_9ACTN</name>
<dbReference type="EMBL" id="BAAANC010000005">
    <property type="protein sequence ID" value="GAA1560824.1"/>
    <property type="molecule type" value="Genomic_DNA"/>
</dbReference>
<evidence type="ECO:0000313" key="3">
    <source>
        <dbReference type="Proteomes" id="UP001500363"/>
    </source>
</evidence>
<organism evidence="2 3">
    <name type="scientific">Kribbella lupini</name>
    <dbReference type="NCBI Taxonomy" id="291602"/>
    <lineage>
        <taxon>Bacteria</taxon>
        <taxon>Bacillati</taxon>
        <taxon>Actinomycetota</taxon>
        <taxon>Actinomycetes</taxon>
        <taxon>Propionibacteriales</taxon>
        <taxon>Kribbellaceae</taxon>
        <taxon>Kribbella</taxon>
    </lineage>
</organism>
<feature type="region of interest" description="Disordered" evidence="1">
    <location>
        <begin position="39"/>
        <end position="86"/>
    </location>
</feature>
<gene>
    <name evidence="2" type="ORF">GCM10009741_77600</name>
</gene>
<keyword evidence="3" id="KW-1185">Reference proteome</keyword>
<evidence type="ECO:0000313" key="2">
    <source>
        <dbReference type="EMBL" id="GAA1560824.1"/>
    </source>
</evidence>
<protein>
    <submittedName>
        <fullName evidence="2">Uncharacterized protein</fullName>
    </submittedName>
</protein>
<proteinExistence type="predicted"/>
<dbReference type="Proteomes" id="UP001500363">
    <property type="component" value="Unassembled WGS sequence"/>
</dbReference>
<accession>A0ABN2CLW3</accession>